<proteinExistence type="inferred from homology"/>
<dbReference type="RefSeq" id="WP_219084310.1">
    <property type="nucleotide sequence ID" value="NZ_CP079216.1"/>
</dbReference>
<dbReference type="EMBL" id="CP079216">
    <property type="protein sequence ID" value="QXT64388.1"/>
    <property type="molecule type" value="Genomic_DNA"/>
</dbReference>
<dbReference type="PANTHER" id="PTHR28259:SF1">
    <property type="entry name" value="FLUORIDE EXPORT PROTEIN 1-RELATED"/>
    <property type="match status" value="1"/>
</dbReference>
<comment type="similarity">
    <text evidence="7 10">Belongs to the fluoride channel Fluc/FEX (TC 1.A.43) family.</text>
</comment>
<protein>
    <recommendedName>
        <fullName evidence="10">Fluoride-specific ion channel FluC</fullName>
    </recommendedName>
</protein>
<evidence type="ECO:0000256" key="6">
    <source>
        <dbReference type="ARBA" id="ARBA00023303"/>
    </source>
</evidence>
<evidence type="ECO:0000256" key="10">
    <source>
        <dbReference type="HAMAP-Rule" id="MF_00454"/>
    </source>
</evidence>
<name>A0ABX8SLZ1_9ACTN</name>
<evidence type="ECO:0000256" key="7">
    <source>
        <dbReference type="ARBA" id="ARBA00035120"/>
    </source>
</evidence>
<keyword evidence="3 10" id="KW-0812">Transmembrane</keyword>
<keyword evidence="10" id="KW-0406">Ion transport</keyword>
<evidence type="ECO:0000313" key="12">
    <source>
        <dbReference type="Proteomes" id="UP000824504"/>
    </source>
</evidence>
<keyword evidence="10" id="KW-0915">Sodium</keyword>
<feature type="transmembrane region" description="Helical" evidence="10">
    <location>
        <begin position="34"/>
        <end position="54"/>
    </location>
</feature>
<keyword evidence="10" id="KW-0813">Transport</keyword>
<evidence type="ECO:0000256" key="1">
    <source>
        <dbReference type="ARBA" id="ARBA00004651"/>
    </source>
</evidence>
<evidence type="ECO:0000256" key="4">
    <source>
        <dbReference type="ARBA" id="ARBA00022989"/>
    </source>
</evidence>
<gene>
    <name evidence="10" type="primary">fluC</name>
    <name evidence="10" type="synonym">crcB</name>
    <name evidence="11" type="ORF">KDB89_11850</name>
</gene>
<comment type="activity regulation">
    <text evidence="10">Na(+) is not transported, but it plays an essential structural role and its presence is essential for fluoride channel function.</text>
</comment>
<comment type="caution">
    <text evidence="10">Lacks conserved residue(s) required for the propagation of feature annotation.</text>
</comment>
<dbReference type="InterPro" id="IPR003691">
    <property type="entry name" value="FluC"/>
</dbReference>
<keyword evidence="2 10" id="KW-1003">Cell membrane</keyword>
<dbReference type="PANTHER" id="PTHR28259">
    <property type="entry name" value="FLUORIDE EXPORT PROTEIN 1-RELATED"/>
    <property type="match status" value="1"/>
</dbReference>
<feature type="transmembrane region" description="Helical" evidence="10">
    <location>
        <begin position="96"/>
        <end position="118"/>
    </location>
</feature>
<evidence type="ECO:0000313" key="11">
    <source>
        <dbReference type="EMBL" id="QXT64388.1"/>
    </source>
</evidence>
<keyword evidence="6 10" id="KW-0407">Ion channel</keyword>
<sequence length="119" mass="11966">MILLLTCLAGGLGAVARSLVDTALRARSEALFATLPWVATLAINVTGSFVLGVATGTLTGAPLGILGTGFCGGFTTFSTASWQVARLVGRRSRRIAAAYLVLTVGGCLAAAWLGLALAG</sequence>
<keyword evidence="5 10" id="KW-0472">Membrane</keyword>
<feature type="binding site" evidence="10">
    <location>
        <position position="72"/>
    </location>
    <ligand>
        <name>Na(+)</name>
        <dbReference type="ChEBI" id="CHEBI:29101"/>
        <note>structural</note>
    </ligand>
</feature>
<evidence type="ECO:0000256" key="8">
    <source>
        <dbReference type="ARBA" id="ARBA00035585"/>
    </source>
</evidence>
<dbReference type="Pfam" id="PF02537">
    <property type="entry name" value="CRCB"/>
    <property type="match status" value="1"/>
</dbReference>
<dbReference type="HAMAP" id="MF_00454">
    <property type="entry name" value="FluC"/>
    <property type="match status" value="1"/>
</dbReference>
<evidence type="ECO:0000256" key="9">
    <source>
        <dbReference type="ARBA" id="ARBA00049940"/>
    </source>
</evidence>
<feature type="binding site" evidence="10">
    <location>
        <position position="75"/>
    </location>
    <ligand>
        <name>Na(+)</name>
        <dbReference type="ChEBI" id="CHEBI:29101"/>
        <note>structural</note>
    </ligand>
</feature>
<comment type="function">
    <text evidence="9 10">Fluoride-specific ion channel. Important for reducing fluoride concentration in the cell, thus reducing its toxicity.</text>
</comment>
<evidence type="ECO:0000256" key="2">
    <source>
        <dbReference type="ARBA" id="ARBA00022475"/>
    </source>
</evidence>
<keyword evidence="10" id="KW-0479">Metal-binding</keyword>
<comment type="catalytic activity">
    <reaction evidence="8">
        <text>fluoride(in) = fluoride(out)</text>
        <dbReference type="Rhea" id="RHEA:76159"/>
        <dbReference type="ChEBI" id="CHEBI:17051"/>
    </reaction>
    <physiologicalReaction direction="left-to-right" evidence="8">
        <dbReference type="Rhea" id="RHEA:76160"/>
    </physiologicalReaction>
</comment>
<evidence type="ECO:0000256" key="5">
    <source>
        <dbReference type="ARBA" id="ARBA00023136"/>
    </source>
</evidence>
<evidence type="ECO:0000256" key="3">
    <source>
        <dbReference type="ARBA" id="ARBA00022692"/>
    </source>
</evidence>
<dbReference type="Proteomes" id="UP000824504">
    <property type="component" value="Chromosome"/>
</dbReference>
<keyword evidence="4 10" id="KW-1133">Transmembrane helix</keyword>
<accession>A0ABX8SLZ1</accession>
<comment type="subcellular location">
    <subcellularLocation>
        <location evidence="1 10">Cell membrane</location>
        <topology evidence="1 10">Multi-pass membrane protein</topology>
    </subcellularLocation>
</comment>
<organism evidence="11 12">
    <name type="scientific">Tessaracoccus palaemonis</name>
    <dbReference type="NCBI Taxonomy" id="2829499"/>
    <lineage>
        <taxon>Bacteria</taxon>
        <taxon>Bacillati</taxon>
        <taxon>Actinomycetota</taxon>
        <taxon>Actinomycetes</taxon>
        <taxon>Propionibacteriales</taxon>
        <taxon>Propionibacteriaceae</taxon>
        <taxon>Tessaracoccus</taxon>
    </lineage>
</organism>
<reference evidence="11 12" key="1">
    <citation type="submission" date="2021-07" db="EMBL/GenBank/DDBJ databases">
        <title>complete genome sequencing of Tessaracoccus sp.J1M15.</title>
        <authorList>
            <person name="Bae J.-W."/>
            <person name="Kim D.-y."/>
        </authorList>
    </citation>
    <scope>NUCLEOTIDE SEQUENCE [LARGE SCALE GENOMIC DNA]</scope>
    <source>
        <strain evidence="11 12">J1M15</strain>
    </source>
</reference>
<keyword evidence="12" id="KW-1185">Reference proteome</keyword>